<organism evidence="1 2">
    <name type="scientific">Rickenella mellea</name>
    <dbReference type="NCBI Taxonomy" id="50990"/>
    <lineage>
        <taxon>Eukaryota</taxon>
        <taxon>Fungi</taxon>
        <taxon>Dikarya</taxon>
        <taxon>Basidiomycota</taxon>
        <taxon>Agaricomycotina</taxon>
        <taxon>Agaricomycetes</taxon>
        <taxon>Hymenochaetales</taxon>
        <taxon>Rickenellaceae</taxon>
        <taxon>Rickenella</taxon>
    </lineage>
</organism>
<dbReference type="PANTHER" id="PTHR47266">
    <property type="entry name" value="ENDONUCLEASE-RELATED"/>
    <property type="match status" value="1"/>
</dbReference>
<dbReference type="OrthoDB" id="3256826at2759"/>
<proteinExistence type="predicted"/>
<reference evidence="1 2" key="1">
    <citation type="submission" date="2018-06" db="EMBL/GenBank/DDBJ databases">
        <title>A transcriptomic atlas of mushroom development highlights an independent origin of complex multicellularity.</title>
        <authorList>
            <consortium name="DOE Joint Genome Institute"/>
            <person name="Krizsan K."/>
            <person name="Almasi E."/>
            <person name="Merenyi Z."/>
            <person name="Sahu N."/>
            <person name="Viragh M."/>
            <person name="Koszo T."/>
            <person name="Mondo S."/>
            <person name="Kiss B."/>
            <person name="Balint B."/>
            <person name="Kues U."/>
            <person name="Barry K."/>
            <person name="Hegedus J.C."/>
            <person name="Henrissat B."/>
            <person name="Johnson J."/>
            <person name="Lipzen A."/>
            <person name="Ohm R."/>
            <person name="Nagy I."/>
            <person name="Pangilinan J."/>
            <person name="Yan J."/>
            <person name="Xiong Y."/>
            <person name="Grigoriev I.V."/>
            <person name="Hibbett D.S."/>
            <person name="Nagy L.G."/>
        </authorList>
    </citation>
    <scope>NUCLEOTIDE SEQUENCE [LARGE SCALE GENOMIC DNA]</scope>
    <source>
        <strain evidence="1 2">SZMC22713</strain>
    </source>
</reference>
<evidence type="ECO:0000313" key="2">
    <source>
        <dbReference type="Proteomes" id="UP000294933"/>
    </source>
</evidence>
<dbReference type="VEuPathDB" id="FungiDB:BD410DRAFT_697835"/>
<protein>
    <recommendedName>
        <fullName evidence="3">Integrase zinc-binding domain-containing protein</fullName>
    </recommendedName>
</protein>
<accession>A0A4Y7Q4P4</accession>
<dbReference type="STRING" id="50990.A0A4Y7Q4P4"/>
<dbReference type="Proteomes" id="UP000294933">
    <property type="component" value="Unassembled WGS sequence"/>
</dbReference>
<keyword evidence="2" id="KW-1185">Reference proteome</keyword>
<gene>
    <name evidence="1" type="ORF">BD410DRAFT_697835</name>
</gene>
<dbReference type="AlphaFoldDB" id="A0A4Y7Q4P4"/>
<dbReference type="InterPro" id="IPR052160">
    <property type="entry name" value="Gypsy_RT_Integrase-like"/>
</dbReference>
<dbReference type="EMBL" id="ML170178">
    <property type="protein sequence ID" value="TDL21790.1"/>
    <property type="molecule type" value="Genomic_DNA"/>
</dbReference>
<evidence type="ECO:0008006" key="3">
    <source>
        <dbReference type="Google" id="ProtNLM"/>
    </source>
</evidence>
<evidence type="ECO:0000313" key="1">
    <source>
        <dbReference type="EMBL" id="TDL21790.1"/>
    </source>
</evidence>
<feature type="non-terminal residue" evidence="1">
    <location>
        <position position="50"/>
    </location>
</feature>
<name>A0A4Y7Q4P4_9AGAM</name>
<sequence>MADDVKAFCESCSTCQTGKSTNHPPYGLLKTLPVPNRPWESIGIDFIGPL</sequence>